<dbReference type="EMBL" id="BARW01007407">
    <property type="protein sequence ID" value="GAI87273.1"/>
    <property type="molecule type" value="Genomic_DNA"/>
</dbReference>
<evidence type="ECO:0000313" key="3">
    <source>
        <dbReference type="EMBL" id="GAI87273.1"/>
    </source>
</evidence>
<feature type="transmembrane region" description="Helical" evidence="2">
    <location>
        <begin position="30"/>
        <end position="57"/>
    </location>
</feature>
<dbReference type="SUPFAM" id="SSF49299">
    <property type="entry name" value="PKD domain"/>
    <property type="match status" value="1"/>
</dbReference>
<reference evidence="3" key="1">
    <citation type="journal article" date="2014" name="Front. Microbiol.">
        <title>High frequency of phylogenetically diverse reductive dehalogenase-homologous genes in deep subseafloor sedimentary metagenomes.</title>
        <authorList>
            <person name="Kawai M."/>
            <person name="Futagami T."/>
            <person name="Toyoda A."/>
            <person name="Takaki Y."/>
            <person name="Nishi S."/>
            <person name="Hori S."/>
            <person name="Arai W."/>
            <person name="Tsubouchi T."/>
            <person name="Morono Y."/>
            <person name="Uchiyama I."/>
            <person name="Ito T."/>
            <person name="Fujiyama A."/>
            <person name="Inagaki F."/>
            <person name="Takami H."/>
        </authorList>
    </citation>
    <scope>NUCLEOTIDE SEQUENCE</scope>
    <source>
        <strain evidence="3">Expedition CK06-06</strain>
    </source>
</reference>
<name>X1S305_9ZZZZ</name>
<keyword evidence="2" id="KW-0812">Transmembrane</keyword>
<keyword evidence="2" id="KW-0472">Membrane</keyword>
<feature type="compositionally biased region" description="Acidic residues" evidence="1">
    <location>
        <begin position="110"/>
        <end position="123"/>
    </location>
</feature>
<organism evidence="3">
    <name type="scientific">marine sediment metagenome</name>
    <dbReference type="NCBI Taxonomy" id="412755"/>
    <lineage>
        <taxon>unclassified sequences</taxon>
        <taxon>metagenomes</taxon>
        <taxon>ecological metagenomes</taxon>
    </lineage>
</organism>
<comment type="caution">
    <text evidence="3">The sequence shown here is derived from an EMBL/GenBank/DDBJ whole genome shotgun (WGS) entry which is preliminary data.</text>
</comment>
<dbReference type="AlphaFoldDB" id="X1S305"/>
<feature type="region of interest" description="Disordered" evidence="1">
    <location>
        <begin position="88"/>
        <end position="129"/>
    </location>
</feature>
<feature type="compositionally biased region" description="Basic and acidic residues" evidence="1">
    <location>
        <begin position="93"/>
        <end position="106"/>
    </location>
</feature>
<dbReference type="InterPro" id="IPR035986">
    <property type="entry name" value="PKD_dom_sf"/>
</dbReference>
<evidence type="ECO:0000256" key="1">
    <source>
        <dbReference type="SAM" id="MobiDB-lite"/>
    </source>
</evidence>
<keyword evidence="2" id="KW-1133">Transmembrane helix</keyword>
<evidence type="ECO:0000256" key="2">
    <source>
        <dbReference type="SAM" id="Phobius"/>
    </source>
</evidence>
<accession>X1S305</accession>
<dbReference type="Gene3D" id="2.60.40.10">
    <property type="entry name" value="Immunoglobulins"/>
    <property type="match status" value="1"/>
</dbReference>
<evidence type="ECO:0008006" key="4">
    <source>
        <dbReference type="Google" id="ProtNLM"/>
    </source>
</evidence>
<dbReference type="InterPro" id="IPR013783">
    <property type="entry name" value="Ig-like_fold"/>
</dbReference>
<proteinExistence type="predicted"/>
<protein>
    <recommendedName>
        <fullName evidence="4">Ig-like domain-containing protein</fullName>
    </recommendedName>
</protein>
<sequence length="395" mass="43138">MKYESKHAKKQNNKRKTIVKRKIMVKRKTIVTILSIIVGIAVIILVTLNFQVIYGFIGSKINILRSRLFANAGEKNEEVADAVEEIIAEDSNTENKEPEDSSKEELPEATGDEEADQSEDEEDANKSVPTIELEVYEGPIYSPTDDICYYRIRAIVTGEPYPEISFSKDDSLGSLGPDKAQVNLKRDSNTYILTAVASNSEGKTSDTKTLIRSCNRPPDIKDISLSSDTLYVGKQYEVSVEAIDLDDDELTYSWSVTGGSIVDNTVNPIKWNTPGTPDDYTISVAVGDGKGNTSKTSMAAYVGEVTAVIEQQSTSLNLPRKEGEGGYIEFEVDTFIGEDIYAGDTSNNKPCSGFVSFDISDLSGGTVESASLILSGAVVSGDPLFSPYRMLYINV</sequence>
<feature type="non-terminal residue" evidence="3">
    <location>
        <position position="395"/>
    </location>
</feature>
<gene>
    <name evidence="3" type="ORF">S12H4_15429</name>
</gene>